<dbReference type="Proteomes" id="UP001596025">
    <property type="component" value="Unassembled WGS sequence"/>
</dbReference>
<proteinExistence type="predicted"/>
<sequence length="210" mass="20944">MKKIALAAAAMGGAALVAFGAGGTFAAFQDSEQATSAAGAGTLDLVLDAAPTQTAPKPLALNPGQSTTQAFWIANTGSLPGMLSADAVVQQNAENDCTEPERQVDGSCGTTTGGEFTSLAQATLLYNAAGTAEACKAATTGTPIAPSRSIDSWVADPAVVTEVAAGAKACVLVQVTLPPTAGNVVQGDTAEYRIDFSLVQKTQQATVPAV</sequence>
<name>A0ABV9LRB9_9ACTN</name>
<keyword evidence="1" id="KW-0732">Signal</keyword>
<evidence type="ECO:0000256" key="1">
    <source>
        <dbReference type="SAM" id="SignalP"/>
    </source>
</evidence>
<dbReference type="RefSeq" id="WP_387993548.1">
    <property type="nucleotide sequence ID" value="NZ_JBHSGR010000030.1"/>
</dbReference>
<comment type="caution">
    <text evidence="2">The sequence shown here is derived from an EMBL/GenBank/DDBJ whole genome shotgun (WGS) entry which is preliminary data.</text>
</comment>
<feature type="chain" id="PRO_5046280715" evidence="1">
    <location>
        <begin position="21"/>
        <end position="210"/>
    </location>
</feature>
<reference evidence="3" key="1">
    <citation type="journal article" date="2019" name="Int. J. Syst. Evol. Microbiol.">
        <title>The Global Catalogue of Microorganisms (GCM) 10K type strain sequencing project: providing services to taxonomists for standard genome sequencing and annotation.</title>
        <authorList>
            <consortium name="The Broad Institute Genomics Platform"/>
            <consortium name="The Broad Institute Genome Sequencing Center for Infectious Disease"/>
            <person name="Wu L."/>
            <person name="Ma J."/>
        </authorList>
    </citation>
    <scope>NUCLEOTIDE SEQUENCE [LARGE SCALE GENOMIC DNA]</scope>
    <source>
        <strain evidence="3">CCUG 62763</strain>
    </source>
</reference>
<evidence type="ECO:0000313" key="3">
    <source>
        <dbReference type="Proteomes" id="UP001596025"/>
    </source>
</evidence>
<dbReference type="EMBL" id="JBHSGR010000030">
    <property type="protein sequence ID" value="MFC4695872.1"/>
    <property type="molecule type" value="Genomic_DNA"/>
</dbReference>
<dbReference type="Pfam" id="PF12389">
    <property type="entry name" value="Peptidase_M73"/>
    <property type="match status" value="1"/>
</dbReference>
<keyword evidence="3" id="KW-1185">Reference proteome</keyword>
<protein>
    <submittedName>
        <fullName evidence="2">TasA family protein</fullName>
    </submittedName>
</protein>
<dbReference type="InterPro" id="IPR022121">
    <property type="entry name" value="Peptidase_M73_camelysin"/>
</dbReference>
<organism evidence="2 3">
    <name type="scientific">Geodermatophilus arenarius</name>
    <dbReference type="NCBI Taxonomy" id="1137990"/>
    <lineage>
        <taxon>Bacteria</taxon>
        <taxon>Bacillati</taxon>
        <taxon>Actinomycetota</taxon>
        <taxon>Actinomycetes</taxon>
        <taxon>Geodermatophilales</taxon>
        <taxon>Geodermatophilaceae</taxon>
        <taxon>Geodermatophilus</taxon>
    </lineage>
</organism>
<gene>
    <name evidence="2" type="ORF">ACFO3M_20895</name>
</gene>
<accession>A0ABV9LRB9</accession>
<feature type="signal peptide" evidence="1">
    <location>
        <begin position="1"/>
        <end position="20"/>
    </location>
</feature>
<evidence type="ECO:0000313" key="2">
    <source>
        <dbReference type="EMBL" id="MFC4695872.1"/>
    </source>
</evidence>